<dbReference type="AlphaFoldDB" id="A0A162LN37"/>
<dbReference type="PANTHER" id="PTHR48097">
    <property type="entry name" value="L-THREONINE ALDOLASE-RELATED"/>
    <property type="match status" value="1"/>
</dbReference>
<dbReference type="GO" id="GO:0006567">
    <property type="term" value="P:L-threonine catabolic process"/>
    <property type="evidence" value="ECO:0007669"/>
    <property type="project" value="TreeGrafter"/>
</dbReference>
<dbReference type="Gene3D" id="3.40.640.10">
    <property type="entry name" value="Type I PLP-dependent aspartate aminotransferase-like (Major domain)"/>
    <property type="match status" value="1"/>
</dbReference>
<comment type="cofactor">
    <cofactor evidence="1">
        <name>pyridoxal 5'-phosphate</name>
        <dbReference type="ChEBI" id="CHEBI:597326"/>
    </cofactor>
</comment>
<gene>
    <name evidence="7" type="ORF">AUP44_22780</name>
</gene>
<dbReference type="InterPro" id="IPR023603">
    <property type="entry name" value="Low_specificity_L-TA-like"/>
</dbReference>
<sequence length="358" mass="37259">METRWWDSHPVPRTQTMIDLRSDLMGSRPAAVAAAMTLAALQPPAMTRMEDPYERRLSEGLADELGVEAVLLVPSCTMANQIAIRLHLPGGGLLASAPLAHVVTVEAGATALTGITARALSTENGHPAPDAVGCFLRDHPAVPALVWLENTQMLAAGSVMPAGWQADIATLCREAGRALHLDGSRLWNAAVAMKLPMSAMTAGCDTVAVSLNKAIGAPLGAILAGPGAMIDEAARWRSALGGDWRPIGAVAAAALAALDGWRDRLEADAHRTRMLAEGIVERFGEQAIHPVASNLIFLNRPAGDADAFVEALAGQGVGAITITPEIVRLAVHSGVRDRDIAPILEALSAAAARPAVAS</sequence>
<keyword evidence="4" id="KW-0663">Pyridoxal phosphate</keyword>
<feature type="domain" description="Aromatic amino acid beta-eliminating lyase/threonine aldolase" evidence="6">
    <location>
        <begin position="19"/>
        <end position="281"/>
    </location>
</feature>
<dbReference type="Proteomes" id="UP000075787">
    <property type="component" value="Unassembled WGS sequence"/>
</dbReference>
<evidence type="ECO:0000256" key="1">
    <source>
        <dbReference type="ARBA" id="ARBA00001933"/>
    </source>
</evidence>
<evidence type="ECO:0000256" key="4">
    <source>
        <dbReference type="ARBA" id="ARBA00022898"/>
    </source>
</evidence>
<name>A0A162LN37_9PROT</name>
<accession>A0A162LN37</accession>
<comment type="similarity">
    <text evidence="2">Belongs to the threonine aldolase family.</text>
</comment>
<comment type="subunit">
    <text evidence="3">Homotetramer.</text>
</comment>
<comment type="caution">
    <text evidence="7">The sequence shown here is derived from an EMBL/GenBank/DDBJ whole genome shotgun (WGS) entry which is preliminary data.</text>
</comment>
<evidence type="ECO:0000256" key="5">
    <source>
        <dbReference type="PIRSR" id="PIRSR017617-1"/>
    </source>
</evidence>
<dbReference type="PIRSF" id="PIRSF017617">
    <property type="entry name" value="Thr_aldolase"/>
    <property type="match status" value="1"/>
</dbReference>
<dbReference type="Gene3D" id="3.90.1150.10">
    <property type="entry name" value="Aspartate Aminotransferase, domain 1"/>
    <property type="match status" value="1"/>
</dbReference>
<dbReference type="InterPro" id="IPR015421">
    <property type="entry name" value="PyrdxlP-dep_Trfase_major"/>
</dbReference>
<dbReference type="Pfam" id="PF01212">
    <property type="entry name" value="Beta_elim_lyase"/>
    <property type="match status" value="1"/>
</dbReference>
<dbReference type="InterPro" id="IPR001597">
    <property type="entry name" value="ArAA_b-elim_lyase/Thr_aldolase"/>
</dbReference>
<dbReference type="GO" id="GO:0006545">
    <property type="term" value="P:glycine biosynthetic process"/>
    <property type="evidence" value="ECO:0007669"/>
    <property type="project" value="TreeGrafter"/>
</dbReference>
<dbReference type="InterPro" id="IPR015422">
    <property type="entry name" value="PyrdxlP-dep_Trfase_small"/>
</dbReference>
<evidence type="ECO:0000259" key="6">
    <source>
        <dbReference type="Pfam" id="PF01212"/>
    </source>
</evidence>
<dbReference type="InterPro" id="IPR015424">
    <property type="entry name" value="PyrdxlP-dep_Trfase"/>
</dbReference>
<reference evidence="7 8" key="1">
    <citation type="submission" date="2015-12" db="EMBL/GenBank/DDBJ databases">
        <title>Genome sequence of Tistrella mobilis MCCC 1A02139.</title>
        <authorList>
            <person name="Lu L."/>
            <person name="Lai Q."/>
            <person name="Shao Z."/>
            <person name="Qian P."/>
        </authorList>
    </citation>
    <scope>NUCLEOTIDE SEQUENCE [LARGE SCALE GENOMIC DNA]</scope>
    <source>
        <strain evidence="7 8">MCCC 1A02139</strain>
    </source>
</reference>
<dbReference type="RefSeq" id="WP_062762069.1">
    <property type="nucleotide sequence ID" value="NZ_CP121042.1"/>
</dbReference>
<organism evidence="7 8">
    <name type="scientific">Tistrella mobilis</name>
    <dbReference type="NCBI Taxonomy" id="171437"/>
    <lineage>
        <taxon>Bacteria</taxon>
        <taxon>Pseudomonadati</taxon>
        <taxon>Pseudomonadota</taxon>
        <taxon>Alphaproteobacteria</taxon>
        <taxon>Geminicoccales</taxon>
        <taxon>Geminicoccaceae</taxon>
        <taxon>Tistrella</taxon>
    </lineage>
</organism>
<evidence type="ECO:0000313" key="7">
    <source>
        <dbReference type="EMBL" id="KYO55878.1"/>
    </source>
</evidence>
<dbReference type="EMBL" id="LPZR01000054">
    <property type="protein sequence ID" value="KYO55878.1"/>
    <property type="molecule type" value="Genomic_DNA"/>
</dbReference>
<feature type="modified residue" description="N6-(pyridoxal phosphate)lysine" evidence="5">
    <location>
        <position position="213"/>
    </location>
</feature>
<protein>
    <recommendedName>
        <fullName evidence="6">Aromatic amino acid beta-eliminating lyase/threonine aldolase domain-containing protein</fullName>
    </recommendedName>
</protein>
<dbReference type="GO" id="GO:0005829">
    <property type="term" value="C:cytosol"/>
    <property type="evidence" value="ECO:0007669"/>
    <property type="project" value="TreeGrafter"/>
</dbReference>
<dbReference type="GeneID" id="97239213"/>
<dbReference type="GO" id="GO:0008732">
    <property type="term" value="F:L-allo-threonine aldolase activity"/>
    <property type="evidence" value="ECO:0007669"/>
    <property type="project" value="TreeGrafter"/>
</dbReference>
<dbReference type="PANTHER" id="PTHR48097:SF9">
    <property type="entry name" value="L-THREONINE ALDOLASE"/>
    <property type="match status" value="1"/>
</dbReference>
<evidence type="ECO:0000256" key="2">
    <source>
        <dbReference type="ARBA" id="ARBA00006966"/>
    </source>
</evidence>
<dbReference type="SUPFAM" id="SSF53383">
    <property type="entry name" value="PLP-dependent transferases"/>
    <property type="match status" value="1"/>
</dbReference>
<evidence type="ECO:0000256" key="3">
    <source>
        <dbReference type="ARBA" id="ARBA00011881"/>
    </source>
</evidence>
<evidence type="ECO:0000313" key="8">
    <source>
        <dbReference type="Proteomes" id="UP000075787"/>
    </source>
</evidence>
<proteinExistence type="inferred from homology"/>